<accession>A0ABW3BN16</accession>
<dbReference type="InterPro" id="IPR041664">
    <property type="entry name" value="AAA_16"/>
</dbReference>
<feature type="non-terminal residue" evidence="2">
    <location>
        <position position="1"/>
    </location>
</feature>
<evidence type="ECO:0000259" key="1">
    <source>
        <dbReference type="Pfam" id="PF13191"/>
    </source>
</evidence>
<dbReference type="Gene3D" id="3.40.50.300">
    <property type="entry name" value="P-loop containing nucleotide triphosphate hydrolases"/>
    <property type="match status" value="1"/>
</dbReference>
<evidence type="ECO:0000313" key="2">
    <source>
        <dbReference type="EMBL" id="MFD0804354.1"/>
    </source>
</evidence>
<sequence>AVSGGHVGAVVQAGAVHGDLHVHSSFAPEIPRQIPLAPRNFIDRETETDRLGAAATAARDDGAPRVVVLSGPGGVGKTALATSFLHAAADSFPDGLLYADLRGFAGDGPVDPAGVLDGFLRTLHTSPARIALDPAGRAAQFRSRTAGCRMAFLLDNAASAAQVRMLLPGAGDHLVLVTTRLRLAGLAADG</sequence>
<comment type="caution">
    <text evidence="2">The sequence shown here is derived from an EMBL/GenBank/DDBJ whole genome shotgun (WGS) entry which is preliminary data.</text>
</comment>
<keyword evidence="3" id="KW-1185">Reference proteome</keyword>
<protein>
    <submittedName>
        <fullName evidence="2">AAA family ATPase</fullName>
    </submittedName>
</protein>
<dbReference type="Pfam" id="PF13191">
    <property type="entry name" value="AAA_16"/>
    <property type="match status" value="1"/>
</dbReference>
<reference evidence="3" key="1">
    <citation type="journal article" date="2019" name="Int. J. Syst. Evol. Microbiol.">
        <title>The Global Catalogue of Microorganisms (GCM) 10K type strain sequencing project: providing services to taxonomists for standard genome sequencing and annotation.</title>
        <authorList>
            <consortium name="The Broad Institute Genomics Platform"/>
            <consortium name="The Broad Institute Genome Sequencing Center for Infectious Disease"/>
            <person name="Wu L."/>
            <person name="Ma J."/>
        </authorList>
    </citation>
    <scope>NUCLEOTIDE SEQUENCE [LARGE SCALE GENOMIC DNA]</scope>
    <source>
        <strain evidence="3">CCUG 63369</strain>
    </source>
</reference>
<name>A0ABW3BN16_9ACTN</name>
<proteinExistence type="predicted"/>
<dbReference type="PANTHER" id="PTHR47691">
    <property type="entry name" value="REGULATOR-RELATED"/>
    <property type="match status" value="1"/>
</dbReference>
<organism evidence="2 3">
    <name type="scientific">Streptomonospora algeriensis</name>
    <dbReference type="NCBI Taxonomy" id="995084"/>
    <lineage>
        <taxon>Bacteria</taxon>
        <taxon>Bacillati</taxon>
        <taxon>Actinomycetota</taxon>
        <taxon>Actinomycetes</taxon>
        <taxon>Streptosporangiales</taxon>
        <taxon>Nocardiopsidaceae</taxon>
        <taxon>Streptomonospora</taxon>
    </lineage>
</organism>
<feature type="non-terminal residue" evidence="2">
    <location>
        <position position="190"/>
    </location>
</feature>
<dbReference type="EMBL" id="JBHTHR010001585">
    <property type="protein sequence ID" value="MFD0804354.1"/>
    <property type="molecule type" value="Genomic_DNA"/>
</dbReference>
<feature type="domain" description="Orc1-like AAA ATPase" evidence="1">
    <location>
        <begin position="41"/>
        <end position="97"/>
    </location>
</feature>
<dbReference type="Proteomes" id="UP001596956">
    <property type="component" value="Unassembled WGS sequence"/>
</dbReference>
<dbReference type="InterPro" id="IPR027417">
    <property type="entry name" value="P-loop_NTPase"/>
</dbReference>
<gene>
    <name evidence="2" type="ORF">ACFQZU_23970</name>
</gene>
<dbReference type="SUPFAM" id="SSF52540">
    <property type="entry name" value="P-loop containing nucleoside triphosphate hydrolases"/>
    <property type="match status" value="1"/>
</dbReference>
<dbReference type="PANTHER" id="PTHR47691:SF3">
    <property type="entry name" value="HTH-TYPE TRANSCRIPTIONAL REGULATOR RV0890C-RELATED"/>
    <property type="match status" value="1"/>
</dbReference>
<evidence type="ECO:0000313" key="3">
    <source>
        <dbReference type="Proteomes" id="UP001596956"/>
    </source>
</evidence>